<proteinExistence type="predicted"/>
<gene>
    <name evidence="1" type="ORF">FAGAP_1165</name>
</gene>
<reference evidence="1" key="1">
    <citation type="submission" date="2020-01" db="EMBL/GenBank/DDBJ databases">
        <title>Identification and distribution of gene clusters putatively required for synthesis of sphingolipid metabolism inhibitors in phylogenetically diverse species of the filamentous fungus Fusarium.</title>
        <authorList>
            <person name="Kim H.-S."/>
            <person name="Busman M."/>
            <person name="Brown D.W."/>
            <person name="Divon H."/>
            <person name="Uhlig S."/>
            <person name="Proctor R.H."/>
        </authorList>
    </citation>
    <scope>NUCLEOTIDE SEQUENCE</scope>
    <source>
        <strain evidence="1">NRRL 31653</strain>
    </source>
</reference>
<dbReference type="Proteomes" id="UP000737391">
    <property type="component" value="Unassembled WGS sequence"/>
</dbReference>
<accession>A0A9P5EGS2</accession>
<evidence type="ECO:0000313" key="2">
    <source>
        <dbReference type="Proteomes" id="UP000737391"/>
    </source>
</evidence>
<dbReference type="EMBL" id="LUFC02000067">
    <property type="protein sequence ID" value="KAF4502579.1"/>
    <property type="molecule type" value="Genomic_DNA"/>
</dbReference>
<name>A0A9P5EGS2_9HYPO</name>
<dbReference type="AlphaFoldDB" id="A0A9P5EGS2"/>
<keyword evidence="2" id="KW-1185">Reference proteome</keyword>
<evidence type="ECO:0000313" key="1">
    <source>
        <dbReference type="EMBL" id="KAF4502579.1"/>
    </source>
</evidence>
<protein>
    <submittedName>
        <fullName evidence="1">Uncharacterized protein</fullName>
    </submittedName>
</protein>
<sequence length="207" mass="22969">MPATEFTFLTVDGHGRPLEPGSRASIRSRCMKGINVRQDSRRSRRKARKVSEAVVVTDILGRNTESPEIASPCQVTSCRPLSKSLQVRTGELGFDSSRLPPTAWRLVVKFNALLDAAYPLETYLENITLQEHGMIDNLILLNENKTLLESMSLATYAVDDLCSGTKLSLRSQRILCAILSSLNNSLRNVSGQQSYSTIFIILILSRV</sequence>
<comment type="caution">
    <text evidence="1">The sequence shown here is derived from an EMBL/GenBank/DDBJ whole genome shotgun (WGS) entry which is preliminary data.</text>
</comment>
<organism evidence="1 2">
    <name type="scientific">Fusarium agapanthi</name>
    <dbReference type="NCBI Taxonomy" id="1803897"/>
    <lineage>
        <taxon>Eukaryota</taxon>
        <taxon>Fungi</taxon>
        <taxon>Dikarya</taxon>
        <taxon>Ascomycota</taxon>
        <taxon>Pezizomycotina</taxon>
        <taxon>Sordariomycetes</taxon>
        <taxon>Hypocreomycetidae</taxon>
        <taxon>Hypocreales</taxon>
        <taxon>Nectriaceae</taxon>
        <taxon>Fusarium</taxon>
        <taxon>Fusarium fujikuroi species complex</taxon>
    </lineage>
</organism>
<dbReference type="OrthoDB" id="4158087at2759"/>